<dbReference type="EMBL" id="CCCS020000023">
    <property type="protein sequence ID" value="CDQ09566.1"/>
    <property type="molecule type" value="Genomic_DNA"/>
</dbReference>
<feature type="compositionally biased region" description="Basic and acidic residues" evidence="7">
    <location>
        <begin position="1127"/>
        <end position="1141"/>
    </location>
</feature>
<dbReference type="EC" id="2.1.1.72" evidence="1"/>
<sequence>MSSTGDNAACRAQVQAVLTAFTDTPLPEAAVKLLDALGYTSEKTAHFGSSADSLLGSIEQFKPELGPINRDKIKADLWKSCAFLFQLTNDEIPSLAAGQSPLGADSKLARGQIESFVFLAIELQGENWSRTDLAVITREINKRFPMPAILLFKHQLPSPAGGRRAGGEGVSLAVIDRRQNLRDSSRDVINSRITVIKDVRLANPHRAHLDILVSLALEALGERRRPSNFRELYDAWIDGLSTQALNKRFYTELAWWYFWAVKQVEFPKGGGEDPTKRNSIAVIRLLTRLIFVWFIKEKGLIPEDLFERETLKGLLKTDPGAKPEDSSYYLAILQNLFFATLNVEMGKERKWAQDGGGMKGDRLIHSLYRYQELFKDVDAALGRFMHIPFLNGGLFECLDRDLSERDFQRDPELKALAVKEGNGWVLRVDGFSRRKDAQPSVPNKIFFGGEAQADLNADLGTRGKRVDVHGLIDILSRYKFTVEENTPVEEEVALDPELLGKVFENLLASYNEDTQATARKQSGSFYTPREVVDYMVDEALVAYFERHLPEAAERAANLCQLLSYTDEGNPFSKEETARLIAATESLKILDPACGSGAFPMGVLNKLVHILRKLDPDNALWRTQNREPLEAKLQLALASKDLSRKDTEIEEAEASLAKFDEDFADNRHADYTRKLYLIEKCIHGVDIQPIAVQIAKLRFFISLIVSQEVDPAKPNQGITALPNLETKIVAANSLFSIERPAQLGLRDPNIDDREKELAAVNEHYFGARTSRTKRKWRERIFELREELAQLLEEDRFLPEGAVRQLVHWNPFDQNAAADFFDPEWMFQIADGFDITIGNPPYVRADGSAEYLAQRRRLEASRQYQTLWEKWDLYIPFIERGYQLLKPGGVTTMIVSDAYCHAKYAQKSQIWFLKNARILRLDFLSDLKIFDAAVHNVIYFYQRADGVHHTPERRVHHETFGNVTTLPSDEQAKLTHRMFFPEETQHAGFFAPTLQIGSICYVSFGCRPNSDEKQAKGLFVAADLVSEMCDKEHPKRYIEAKDIQRWTYQQSRWLEWGTKRSPSLLARATFEELYEVAEKIVAADVSGAENRAAYDASQAFHSHTLISFVPWHSLDSVRNNSLKKTARYSGEKPPRPDLPKREELEATSRRFAVKYLLGVMNSSTARDFLRANRRSNIHLYPDDWKNLPIPDVSPEQQQPIVDFVEQILTVKRANPNADITALESGLDHAIALLYGTTP</sequence>
<dbReference type="Pfam" id="PF07669">
    <property type="entry name" value="Eco57I"/>
    <property type="match status" value="1"/>
</dbReference>
<dbReference type="GO" id="GO:0032259">
    <property type="term" value="P:methylation"/>
    <property type="evidence" value="ECO:0007669"/>
    <property type="project" value="UniProtKB-KW"/>
</dbReference>
<evidence type="ECO:0000256" key="2">
    <source>
        <dbReference type="ARBA" id="ARBA00022603"/>
    </source>
</evidence>
<dbReference type="RefSeq" id="WP_081919302.1">
    <property type="nucleotide sequence ID" value="NZ_CCCS020000023.1"/>
</dbReference>
<feature type="domain" description="Type II methyltransferase M.TaqI-like" evidence="8">
    <location>
        <begin position="679"/>
        <end position="928"/>
    </location>
</feature>
<keyword evidence="3" id="KW-0808">Transferase</keyword>
<reference evidence="9" key="2">
    <citation type="submission" date="2014-07" db="EMBL/GenBank/DDBJ databases">
        <title>Initial genome analysis of the psychrotolerant acidophile Acidithiobacillus ferrivorans CF27: insights into iron and sulfur oxidation pathways and into biofilm formation.</title>
        <authorList>
            <person name="Talla E."/>
            <person name="Hedrich S."/>
            <person name="Mangenot S."/>
            <person name="Ji B."/>
            <person name="Johnson D.B."/>
            <person name="Barbe V."/>
            <person name="Bonnefoy V."/>
        </authorList>
    </citation>
    <scope>NUCLEOTIDE SEQUENCE [LARGE SCALE GENOMIC DNA]</scope>
    <source>
        <strain evidence="9">CF27</strain>
    </source>
</reference>
<evidence type="ECO:0000259" key="8">
    <source>
        <dbReference type="Pfam" id="PF07669"/>
    </source>
</evidence>
<evidence type="ECO:0000313" key="9">
    <source>
        <dbReference type="EMBL" id="CDQ09566.1"/>
    </source>
</evidence>
<evidence type="ECO:0000256" key="3">
    <source>
        <dbReference type="ARBA" id="ARBA00022679"/>
    </source>
</evidence>
<dbReference type="Proteomes" id="UP000193925">
    <property type="component" value="Chromosome AFERRI"/>
</dbReference>
<feature type="region of interest" description="Disordered" evidence="7">
    <location>
        <begin position="1122"/>
        <end position="1141"/>
    </location>
</feature>
<dbReference type="EMBL" id="LT841305">
    <property type="protein sequence ID" value="SMH67189.1"/>
    <property type="molecule type" value="Genomic_DNA"/>
</dbReference>
<reference evidence="9" key="1">
    <citation type="submission" date="2014-03" db="EMBL/GenBank/DDBJ databases">
        <authorList>
            <person name="Genoscope - CEA"/>
        </authorList>
    </citation>
    <scope>NUCLEOTIDE SEQUENCE [LARGE SCALE GENOMIC DNA]</scope>
    <source>
        <strain evidence="9">CF27</strain>
    </source>
</reference>
<dbReference type="SUPFAM" id="SSF53335">
    <property type="entry name" value="S-adenosyl-L-methionine-dependent methyltransferases"/>
    <property type="match status" value="1"/>
</dbReference>
<proteinExistence type="predicted"/>
<dbReference type="InterPro" id="IPR011639">
    <property type="entry name" value="MethylTrfase_TaqI-like_dom"/>
</dbReference>
<name>A0A060UMN7_9PROT</name>
<protein>
    <recommendedName>
        <fullName evidence="1">site-specific DNA-methyltransferase (adenine-specific)</fullName>
        <ecNumber evidence="1">2.1.1.72</ecNumber>
    </recommendedName>
</protein>
<keyword evidence="6" id="KW-0175">Coiled coil</keyword>
<evidence type="ECO:0000256" key="7">
    <source>
        <dbReference type="SAM" id="MobiDB-lite"/>
    </source>
</evidence>
<dbReference type="GO" id="GO:0009007">
    <property type="term" value="F:site-specific DNA-methyltransferase (adenine-specific) activity"/>
    <property type="evidence" value="ECO:0007669"/>
    <property type="project" value="UniProtKB-EC"/>
</dbReference>
<evidence type="ECO:0000256" key="1">
    <source>
        <dbReference type="ARBA" id="ARBA00011900"/>
    </source>
</evidence>
<feature type="coiled-coil region" evidence="6">
    <location>
        <begin position="634"/>
        <end position="661"/>
    </location>
</feature>
<evidence type="ECO:0000313" key="10">
    <source>
        <dbReference type="EMBL" id="SMH67189.1"/>
    </source>
</evidence>
<comment type="catalytic activity">
    <reaction evidence="5">
        <text>a 2'-deoxyadenosine in DNA + S-adenosyl-L-methionine = an N(6)-methyl-2'-deoxyadenosine in DNA + S-adenosyl-L-homocysteine + H(+)</text>
        <dbReference type="Rhea" id="RHEA:15197"/>
        <dbReference type="Rhea" id="RHEA-COMP:12418"/>
        <dbReference type="Rhea" id="RHEA-COMP:12419"/>
        <dbReference type="ChEBI" id="CHEBI:15378"/>
        <dbReference type="ChEBI" id="CHEBI:57856"/>
        <dbReference type="ChEBI" id="CHEBI:59789"/>
        <dbReference type="ChEBI" id="CHEBI:90615"/>
        <dbReference type="ChEBI" id="CHEBI:90616"/>
        <dbReference type="EC" id="2.1.1.72"/>
    </reaction>
</comment>
<evidence type="ECO:0000313" key="11">
    <source>
        <dbReference type="Proteomes" id="UP000193925"/>
    </source>
</evidence>
<evidence type="ECO:0000256" key="6">
    <source>
        <dbReference type="SAM" id="Coils"/>
    </source>
</evidence>
<dbReference type="AlphaFoldDB" id="A0A060UMN7"/>
<keyword evidence="4" id="KW-0949">S-adenosyl-L-methionine</keyword>
<dbReference type="InterPro" id="IPR050953">
    <property type="entry name" value="N4_N6_ade-DNA_methylase"/>
</dbReference>
<dbReference type="InterPro" id="IPR029063">
    <property type="entry name" value="SAM-dependent_MTases_sf"/>
</dbReference>
<keyword evidence="2" id="KW-0489">Methyltransferase</keyword>
<evidence type="ECO:0000256" key="5">
    <source>
        <dbReference type="ARBA" id="ARBA00047942"/>
    </source>
</evidence>
<reference evidence="10 11" key="3">
    <citation type="submission" date="2017-03" db="EMBL/GenBank/DDBJ databases">
        <authorList>
            <person name="Regsiter A."/>
            <person name="William W."/>
        </authorList>
    </citation>
    <scope>NUCLEOTIDE SEQUENCE [LARGE SCALE GENOMIC DNA]</scope>
    <source>
        <strain evidence="10">PRJEB5721</strain>
    </source>
</reference>
<dbReference type="GO" id="GO:0006304">
    <property type="term" value="P:DNA modification"/>
    <property type="evidence" value="ECO:0007669"/>
    <property type="project" value="InterPro"/>
</dbReference>
<dbReference type="PRINTS" id="PR00507">
    <property type="entry name" value="N12N6MTFRASE"/>
</dbReference>
<dbReference type="Gene3D" id="3.40.50.150">
    <property type="entry name" value="Vaccinia Virus protein VP39"/>
    <property type="match status" value="1"/>
</dbReference>
<accession>A0A060UMN7</accession>
<evidence type="ECO:0000256" key="4">
    <source>
        <dbReference type="ARBA" id="ARBA00022691"/>
    </source>
</evidence>
<keyword evidence="11" id="KW-1185">Reference proteome</keyword>
<gene>
    <name evidence="9" type="ORF">AFERRI_30212</name>
    <name evidence="10" type="ORF">AFERRI_50390</name>
</gene>
<dbReference type="PANTHER" id="PTHR33841">
    <property type="entry name" value="DNA METHYLTRANSFERASE YEEA-RELATED"/>
    <property type="match status" value="1"/>
</dbReference>
<organism evidence="9">
    <name type="scientific">Acidithiobacillus ferrivorans</name>
    <dbReference type="NCBI Taxonomy" id="160808"/>
    <lineage>
        <taxon>Bacteria</taxon>
        <taxon>Pseudomonadati</taxon>
        <taxon>Pseudomonadota</taxon>
        <taxon>Acidithiobacillia</taxon>
        <taxon>Acidithiobacillales</taxon>
        <taxon>Acidithiobacillaceae</taxon>
        <taxon>Acidithiobacillus</taxon>
    </lineage>
</organism>
<dbReference type="PANTHER" id="PTHR33841:SF1">
    <property type="entry name" value="DNA METHYLTRANSFERASE A"/>
    <property type="match status" value="1"/>
</dbReference>